<feature type="region of interest" description="Disordered" evidence="7">
    <location>
        <begin position="1"/>
        <end position="20"/>
    </location>
</feature>
<gene>
    <name evidence="8" type="ORF">B0T14DRAFT_431601</name>
</gene>
<keyword evidence="5" id="KW-0521">NADP</keyword>
<evidence type="ECO:0000256" key="7">
    <source>
        <dbReference type="SAM" id="MobiDB-lite"/>
    </source>
</evidence>
<evidence type="ECO:0000256" key="5">
    <source>
        <dbReference type="ARBA" id="ARBA00022857"/>
    </source>
</evidence>
<evidence type="ECO:0000256" key="4">
    <source>
        <dbReference type="ARBA" id="ARBA00022827"/>
    </source>
</evidence>
<keyword evidence="9" id="KW-1185">Reference proteome</keyword>
<organism evidence="8 9">
    <name type="scientific">Immersiella caudata</name>
    <dbReference type="NCBI Taxonomy" id="314043"/>
    <lineage>
        <taxon>Eukaryota</taxon>
        <taxon>Fungi</taxon>
        <taxon>Dikarya</taxon>
        <taxon>Ascomycota</taxon>
        <taxon>Pezizomycotina</taxon>
        <taxon>Sordariomycetes</taxon>
        <taxon>Sordariomycetidae</taxon>
        <taxon>Sordariales</taxon>
        <taxon>Lasiosphaeriaceae</taxon>
        <taxon>Immersiella</taxon>
    </lineage>
</organism>
<dbReference type="GO" id="GO:0016491">
    <property type="term" value="F:oxidoreductase activity"/>
    <property type="evidence" value="ECO:0007669"/>
    <property type="project" value="UniProtKB-KW"/>
</dbReference>
<dbReference type="PANTHER" id="PTHR43098:SF2">
    <property type="entry name" value="FAD-BINDING MONOOXYGENASE AUSB-RELATED"/>
    <property type="match status" value="1"/>
</dbReference>
<dbReference type="InterPro" id="IPR036188">
    <property type="entry name" value="FAD/NAD-bd_sf"/>
</dbReference>
<comment type="caution">
    <text evidence="8">The sequence shown here is derived from an EMBL/GenBank/DDBJ whole genome shotgun (WGS) entry which is preliminary data.</text>
</comment>
<name>A0AA39WPX8_9PEZI</name>
<evidence type="ECO:0000256" key="3">
    <source>
        <dbReference type="ARBA" id="ARBA00022630"/>
    </source>
</evidence>
<feature type="compositionally biased region" description="Low complexity" evidence="7">
    <location>
        <begin position="1"/>
        <end position="14"/>
    </location>
</feature>
<dbReference type="EMBL" id="JAULSU010000004">
    <property type="protein sequence ID" value="KAK0619438.1"/>
    <property type="molecule type" value="Genomic_DNA"/>
</dbReference>
<dbReference type="SUPFAM" id="SSF51905">
    <property type="entry name" value="FAD/NAD(P)-binding domain"/>
    <property type="match status" value="1"/>
</dbReference>
<evidence type="ECO:0000313" key="9">
    <source>
        <dbReference type="Proteomes" id="UP001175000"/>
    </source>
</evidence>
<keyword evidence="6" id="KW-0560">Oxidoreductase</keyword>
<comment type="cofactor">
    <cofactor evidence="1">
        <name>FAD</name>
        <dbReference type="ChEBI" id="CHEBI:57692"/>
    </cofactor>
</comment>
<reference evidence="8" key="1">
    <citation type="submission" date="2023-06" db="EMBL/GenBank/DDBJ databases">
        <title>Genome-scale phylogeny and comparative genomics of the fungal order Sordariales.</title>
        <authorList>
            <consortium name="Lawrence Berkeley National Laboratory"/>
            <person name="Hensen N."/>
            <person name="Bonometti L."/>
            <person name="Westerberg I."/>
            <person name="Brannstrom I.O."/>
            <person name="Guillou S."/>
            <person name="Cros-Aarteil S."/>
            <person name="Calhoun S."/>
            <person name="Haridas S."/>
            <person name="Kuo A."/>
            <person name="Mondo S."/>
            <person name="Pangilinan J."/>
            <person name="Riley R."/>
            <person name="Labutti K."/>
            <person name="Andreopoulos B."/>
            <person name="Lipzen A."/>
            <person name="Chen C."/>
            <person name="Yanf M."/>
            <person name="Daum C."/>
            <person name="Ng V."/>
            <person name="Clum A."/>
            <person name="Steindorff A."/>
            <person name="Ohm R."/>
            <person name="Martin F."/>
            <person name="Silar P."/>
            <person name="Natvig D."/>
            <person name="Lalanne C."/>
            <person name="Gautier V."/>
            <person name="Ament-Velasquez S.L."/>
            <person name="Kruys A."/>
            <person name="Hutchinson M.I."/>
            <person name="Powell A.J."/>
            <person name="Barry K."/>
            <person name="Miller A.N."/>
            <person name="Grigoriev I.V."/>
            <person name="Debuchy R."/>
            <person name="Gladieux P."/>
            <person name="Thoren M.H."/>
            <person name="Johannesson H."/>
        </authorList>
    </citation>
    <scope>NUCLEOTIDE SEQUENCE</scope>
    <source>
        <strain evidence="8">CBS 606.72</strain>
    </source>
</reference>
<keyword evidence="3" id="KW-0285">Flavoprotein</keyword>
<protein>
    <submittedName>
        <fullName evidence="8">Pyridine nucleotide-disulfide oxidoreductase-like protein</fullName>
    </submittedName>
</protein>
<dbReference type="Gene3D" id="3.50.50.60">
    <property type="entry name" value="FAD/NAD(P)-binding domain"/>
    <property type="match status" value="3"/>
</dbReference>
<keyword evidence="4" id="KW-0274">FAD</keyword>
<accession>A0AA39WPX8</accession>
<evidence type="ECO:0000256" key="1">
    <source>
        <dbReference type="ARBA" id="ARBA00001974"/>
    </source>
</evidence>
<proteinExistence type="inferred from homology"/>
<evidence type="ECO:0000256" key="2">
    <source>
        <dbReference type="ARBA" id="ARBA00010139"/>
    </source>
</evidence>
<dbReference type="InterPro" id="IPR050775">
    <property type="entry name" value="FAD-binding_Monooxygenases"/>
</dbReference>
<sequence length="663" mass="72720">MASATEASAGAGASIPSEEDLKLHTLQQKYTEEATKRLQARPELDDQYVALKDSEESRVQALNDDIWVDHAALNARPLIPDGSRCKFVVLGAGFGGQMLAVELIKAGLVKGPSDLLIIDGAGGFGGTWWWNRYPGLHCDVESYIYMPYLEETGYMPKFKYAPGHEILEHAQRVASHWNLNEKALFRSTITAASWDDDKNLWTLNVVESRGPSEEKRQLKIQTEYFLSAFGILHTPQVPKVPGLASFAGPMFHTARWDYSISGGSPENPQVTGLEGKRVGILGTGATAVQSIPHIAKFAKELYVFQRTPSAVYERGQRPTDPEEWKTKIAYKKGWQLERMANYSAHMIGHPTDQPDMVDDESTKLIAIRAQLGTPVWGIVQPTPEAITEHVTRLLKLNIPCGEKAQARVDAIVKDPETAAKLKAWYPLWCKRPTYNDEYLQTFNQPNVHLVDTDGKGVDAANERGVIVAGKEYPLDIIILGTGFRTPLEGNGCPAVKMGVDVRGRGGRSFREKWDAQGATTLHGVATSGFPNLFFLNAIQNGSGFNWVFSAATWIRNIVGTISTAEKRAGEGGRAVAEVTVPGEEEWAGVMMYHAAALAAQSGCTPGYTNASGSFGKPPKDQAEMMKMARFSIWSQGLNSYCQMLEDYQADGSLKGYEVTTLAG</sequence>
<dbReference type="AlphaFoldDB" id="A0AA39WPX8"/>
<evidence type="ECO:0000256" key="6">
    <source>
        <dbReference type="ARBA" id="ARBA00023002"/>
    </source>
</evidence>
<dbReference type="PANTHER" id="PTHR43098">
    <property type="entry name" value="L-ORNITHINE N(5)-MONOOXYGENASE-RELATED"/>
    <property type="match status" value="1"/>
</dbReference>
<dbReference type="Proteomes" id="UP001175000">
    <property type="component" value="Unassembled WGS sequence"/>
</dbReference>
<comment type="similarity">
    <text evidence="2">Belongs to the FAD-binding monooxygenase family.</text>
</comment>
<evidence type="ECO:0000313" key="8">
    <source>
        <dbReference type="EMBL" id="KAK0619438.1"/>
    </source>
</evidence>